<feature type="transmembrane region" description="Helical" evidence="1">
    <location>
        <begin position="194"/>
        <end position="222"/>
    </location>
</feature>
<accession>A0A4X3NVN5</accession>
<gene>
    <name evidence="2" type="primary">WBGene00272865</name>
    <name evidence="3" type="synonym">WBGene00280101</name>
</gene>
<dbReference type="PANTHER" id="PTHR22943">
    <property type="entry name" value="7-TRANSMEMBRANE DOMAIN RECEPTOR C.ELEGANS"/>
    <property type="match status" value="1"/>
</dbReference>
<feature type="transmembrane region" description="Helical" evidence="1">
    <location>
        <begin position="43"/>
        <end position="69"/>
    </location>
</feature>
<sequence>MAIPIIVHKVILYSSAVVSVFGNGLLLLLLAHRNSHVLGKYRVLLAMFALTYIAISLFDAWFIPIFLLGEYGYVFFGYGSLFLEQTLGKIVNVTYCSSFIVPFIMLSIHFIYRFLSLTKPRVLQQHFGIFIFISFIYSTAYVAAIAFIAYTICGQKATDQFSYVMMDYANMSAIPAPNAFPVEYIDEIGSLRTVIVIGVFTSGVLCGKSIIVCGVCIVKILHSFKTRVLEIRTRHLQIQLFRALIIQFIIPVIFSFVPFCIIVGAPLAGVSFGQLGNVCSITSSVFPAIDPLLIIVSISRFRNTVLDWFYRATGRKAQRNEKKAKEMSRIHTSMVAQKRTATLD</sequence>
<protein>
    <submittedName>
        <fullName evidence="2">G protein-coupled receptor</fullName>
    </submittedName>
</protein>
<dbReference type="Pfam" id="PF10326">
    <property type="entry name" value="7TM_GPCR_Str"/>
    <property type="match status" value="1"/>
</dbReference>
<proteinExistence type="predicted"/>
<dbReference type="OrthoDB" id="5780350at2759"/>
<dbReference type="SUPFAM" id="SSF81321">
    <property type="entry name" value="Family A G protein-coupled receptor-like"/>
    <property type="match status" value="1"/>
</dbReference>
<evidence type="ECO:0000313" key="2">
    <source>
        <dbReference type="EnsemblMetazoa" id="PPA34496.1"/>
    </source>
</evidence>
<feature type="transmembrane region" description="Helical" evidence="1">
    <location>
        <begin position="12"/>
        <end position="31"/>
    </location>
</feature>
<dbReference type="PANTHER" id="PTHR22943:SF248">
    <property type="entry name" value="SEVEN TM RECEPTOR"/>
    <property type="match status" value="1"/>
</dbReference>
<evidence type="ECO:0000256" key="1">
    <source>
        <dbReference type="SAM" id="Phobius"/>
    </source>
</evidence>
<keyword evidence="1" id="KW-1133">Transmembrane helix</keyword>
<dbReference type="AlphaFoldDB" id="A0A2A6CM59"/>
<keyword evidence="1" id="KW-0812">Transmembrane</keyword>
<feature type="transmembrane region" description="Helical" evidence="1">
    <location>
        <begin position="243"/>
        <end position="269"/>
    </location>
</feature>
<organism evidence="2 4">
    <name type="scientific">Pristionchus pacificus</name>
    <name type="common">Parasitic nematode worm</name>
    <dbReference type="NCBI Taxonomy" id="54126"/>
    <lineage>
        <taxon>Eukaryota</taxon>
        <taxon>Metazoa</taxon>
        <taxon>Ecdysozoa</taxon>
        <taxon>Nematoda</taxon>
        <taxon>Chromadorea</taxon>
        <taxon>Rhabditida</taxon>
        <taxon>Rhabditina</taxon>
        <taxon>Diplogasteromorpha</taxon>
        <taxon>Diplogasteroidea</taxon>
        <taxon>Neodiplogasteridae</taxon>
        <taxon>Pristionchus</taxon>
    </lineage>
</organism>
<reference evidence="2" key="2">
    <citation type="submission" date="2022-06" db="UniProtKB">
        <authorList>
            <consortium name="EnsemblMetazoa"/>
        </authorList>
    </citation>
    <scope>IDENTIFICATION</scope>
    <source>
        <strain evidence="2">PS312</strain>
    </source>
</reference>
<reference evidence="4" key="1">
    <citation type="journal article" date="2008" name="Nat. Genet.">
        <title>The Pristionchus pacificus genome provides a unique perspective on nematode lifestyle and parasitism.</title>
        <authorList>
            <person name="Dieterich C."/>
            <person name="Clifton S.W."/>
            <person name="Schuster L.N."/>
            <person name="Chinwalla A."/>
            <person name="Delehaunty K."/>
            <person name="Dinkelacker I."/>
            <person name="Fulton L."/>
            <person name="Fulton R."/>
            <person name="Godfrey J."/>
            <person name="Minx P."/>
            <person name="Mitreva M."/>
            <person name="Roeseler W."/>
            <person name="Tian H."/>
            <person name="Witte H."/>
            <person name="Yang S.P."/>
            <person name="Wilson R.K."/>
            <person name="Sommer R.J."/>
        </authorList>
    </citation>
    <scope>NUCLEOTIDE SEQUENCE [LARGE SCALE GENOMIC DNA]</scope>
    <source>
        <strain evidence="4">PS312</strain>
    </source>
</reference>
<dbReference type="Proteomes" id="UP000005239">
    <property type="component" value="Unassembled WGS sequence"/>
</dbReference>
<name>A0A2A6CM59_PRIPA</name>
<keyword evidence="4" id="KW-1185">Reference proteome</keyword>
<dbReference type="EnsemblMetazoa" id="PPA41732.1">
    <property type="protein sequence ID" value="PPA41732.1"/>
    <property type="gene ID" value="WBGene00280101"/>
</dbReference>
<feature type="transmembrane region" description="Helical" evidence="1">
    <location>
        <begin position="275"/>
        <end position="296"/>
    </location>
</feature>
<feature type="transmembrane region" description="Helical" evidence="1">
    <location>
        <begin position="127"/>
        <end position="152"/>
    </location>
</feature>
<accession>A0A2A6CM59</accession>
<evidence type="ECO:0000313" key="3">
    <source>
        <dbReference type="EnsemblMetazoa" id="PPA41732.1"/>
    </source>
</evidence>
<dbReference type="EnsemblMetazoa" id="PPA34496.1">
    <property type="protein sequence ID" value="PPA34496.1"/>
    <property type="gene ID" value="WBGene00272865"/>
</dbReference>
<dbReference type="InterPro" id="IPR019428">
    <property type="entry name" value="7TM_GPCR_serpentine_rcpt_Str"/>
</dbReference>
<keyword evidence="1" id="KW-0472">Membrane</keyword>
<feature type="transmembrane region" description="Helical" evidence="1">
    <location>
        <begin position="89"/>
        <end position="115"/>
    </location>
</feature>
<evidence type="ECO:0000313" key="4">
    <source>
        <dbReference type="Proteomes" id="UP000005239"/>
    </source>
</evidence>